<proteinExistence type="predicted"/>
<feature type="compositionally biased region" description="Low complexity" evidence="1">
    <location>
        <begin position="76"/>
        <end position="93"/>
    </location>
</feature>
<reference evidence="2" key="1">
    <citation type="journal article" date="2019" name="Sci. Rep.">
        <title>Draft genome of Tanacetum cinerariifolium, the natural source of mosquito coil.</title>
        <authorList>
            <person name="Yamashiro T."/>
            <person name="Shiraishi A."/>
            <person name="Satake H."/>
            <person name="Nakayama K."/>
        </authorList>
    </citation>
    <scope>NUCLEOTIDE SEQUENCE</scope>
</reference>
<gene>
    <name evidence="2" type="ORF">Tci_699282</name>
</gene>
<comment type="caution">
    <text evidence="2">The sequence shown here is derived from an EMBL/GenBank/DDBJ whole genome shotgun (WGS) entry which is preliminary data.</text>
</comment>
<organism evidence="2">
    <name type="scientific">Tanacetum cinerariifolium</name>
    <name type="common">Dalmatian daisy</name>
    <name type="synonym">Chrysanthemum cinerariifolium</name>
    <dbReference type="NCBI Taxonomy" id="118510"/>
    <lineage>
        <taxon>Eukaryota</taxon>
        <taxon>Viridiplantae</taxon>
        <taxon>Streptophyta</taxon>
        <taxon>Embryophyta</taxon>
        <taxon>Tracheophyta</taxon>
        <taxon>Spermatophyta</taxon>
        <taxon>Magnoliopsida</taxon>
        <taxon>eudicotyledons</taxon>
        <taxon>Gunneridae</taxon>
        <taxon>Pentapetalae</taxon>
        <taxon>asterids</taxon>
        <taxon>campanulids</taxon>
        <taxon>Asterales</taxon>
        <taxon>Asteraceae</taxon>
        <taxon>Asteroideae</taxon>
        <taxon>Anthemideae</taxon>
        <taxon>Anthemidinae</taxon>
        <taxon>Tanacetum</taxon>
    </lineage>
</organism>
<feature type="compositionally biased region" description="Acidic residues" evidence="1">
    <location>
        <begin position="228"/>
        <end position="238"/>
    </location>
</feature>
<protein>
    <submittedName>
        <fullName evidence="2">Uncharacterized protein</fullName>
    </submittedName>
</protein>
<name>A0A699LAH9_TANCI</name>
<accession>A0A699LAH9</accession>
<feature type="compositionally biased region" description="Basic and acidic residues" evidence="1">
    <location>
        <begin position="27"/>
        <end position="46"/>
    </location>
</feature>
<evidence type="ECO:0000313" key="2">
    <source>
        <dbReference type="EMBL" id="GFB27311.1"/>
    </source>
</evidence>
<feature type="region of interest" description="Disordered" evidence="1">
    <location>
        <begin position="188"/>
        <end position="261"/>
    </location>
</feature>
<feature type="non-terminal residue" evidence="2">
    <location>
        <position position="261"/>
    </location>
</feature>
<feature type="region of interest" description="Disordered" evidence="1">
    <location>
        <begin position="1"/>
        <end position="93"/>
    </location>
</feature>
<dbReference type="AlphaFoldDB" id="A0A699LAH9"/>
<dbReference type="EMBL" id="BKCJ010590408">
    <property type="protein sequence ID" value="GFB27311.1"/>
    <property type="molecule type" value="Genomic_DNA"/>
</dbReference>
<feature type="compositionally biased region" description="Acidic residues" evidence="1">
    <location>
        <begin position="204"/>
        <end position="221"/>
    </location>
</feature>
<sequence>MEDQPLPADASPTTLSSGYVVDFDPDKDEKDPKEDPAYYSTDKGDNDDNESSNDDDDDDVEKDEEDKEEEHLASADPSESTIPPPSTDTTTIRARITIRPQTSISLPPEGSVWLDAWPQVRHYPPPPVDCRDGIPETEQSPHKRLCLATLGSSNTPRSHIPLRPNLGVLHIPLEDEHILSAEEQTLPPVVSPTAESSGYVHESDLEEDPKEYEEDEAEDGPVDYPIDGGDDGDDEGDGDSSGYDADIEDEDDETRRRTRRR</sequence>
<feature type="compositionally biased region" description="Acidic residues" evidence="1">
    <location>
        <begin position="47"/>
        <end position="68"/>
    </location>
</feature>
<evidence type="ECO:0000256" key="1">
    <source>
        <dbReference type="SAM" id="MobiDB-lite"/>
    </source>
</evidence>